<keyword evidence="2" id="KW-1185">Reference proteome</keyword>
<dbReference type="EMBL" id="DS022262">
    <property type="protein sequence ID" value="EWG54734.1"/>
    <property type="molecule type" value="Genomic_DNA"/>
</dbReference>
<dbReference type="VEuPathDB" id="FungiDB:FVEG_17383"/>
<dbReference type="KEGG" id="fvr:FVEG_17383"/>
<protein>
    <submittedName>
        <fullName evidence="1">Uncharacterized protein</fullName>
    </submittedName>
</protein>
<dbReference type="GeneID" id="30074259"/>
<accession>W7N514</accession>
<gene>
    <name evidence="1" type="ORF">FVEG_17383</name>
</gene>
<dbReference type="RefSeq" id="XP_018760925.1">
    <property type="nucleotide sequence ID" value="XM_018906630.1"/>
</dbReference>
<name>W7N514_GIBM7</name>
<evidence type="ECO:0000313" key="2">
    <source>
        <dbReference type="Proteomes" id="UP000009096"/>
    </source>
</evidence>
<dbReference type="Proteomes" id="UP000009096">
    <property type="component" value="Chromosome 11"/>
</dbReference>
<dbReference type="AlphaFoldDB" id="W7N514"/>
<proteinExistence type="predicted"/>
<reference evidence="1 2" key="1">
    <citation type="journal article" date="2010" name="Nature">
        <title>Comparative genomics reveals mobile pathogenicity chromosomes in Fusarium.</title>
        <authorList>
            <person name="Ma L.J."/>
            <person name="van der Does H.C."/>
            <person name="Borkovich K.A."/>
            <person name="Coleman J.J."/>
            <person name="Daboussi M.J."/>
            <person name="Di Pietro A."/>
            <person name="Dufresne M."/>
            <person name="Freitag M."/>
            <person name="Grabherr M."/>
            <person name="Henrissat B."/>
            <person name="Houterman P.M."/>
            <person name="Kang S."/>
            <person name="Shim W.B."/>
            <person name="Woloshuk C."/>
            <person name="Xie X."/>
            <person name="Xu J.R."/>
            <person name="Antoniw J."/>
            <person name="Baker S.E."/>
            <person name="Bluhm B.H."/>
            <person name="Breakspear A."/>
            <person name="Brown D.W."/>
            <person name="Butchko R.A."/>
            <person name="Chapman S."/>
            <person name="Coulson R."/>
            <person name="Coutinho P.M."/>
            <person name="Danchin E.G."/>
            <person name="Diener A."/>
            <person name="Gale L.R."/>
            <person name="Gardiner D.M."/>
            <person name="Goff S."/>
            <person name="Hammond-Kosack K.E."/>
            <person name="Hilburn K."/>
            <person name="Hua-Van A."/>
            <person name="Jonkers W."/>
            <person name="Kazan K."/>
            <person name="Kodira C.D."/>
            <person name="Koehrsen M."/>
            <person name="Kumar L."/>
            <person name="Lee Y.H."/>
            <person name="Li L."/>
            <person name="Manners J.M."/>
            <person name="Miranda-Saavedra D."/>
            <person name="Mukherjee M."/>
            <person name="Park G."/>
            <person name="Park J."/>
            <person name="Park S.Y."/>
            <person name="Proctor R.H."/>
            <person name="Regev A."/>
            <person name="Ruiz-Roldan M.C."/>
            <person name="Sain D."/>
            <person name="Sakthikumar S."/>
            <person name="Sykes S."/>
            <person name="Schwartz D.C."/>
            <person name="Turgeon B.G."/>
            <person name="Wapinski I."/>
            <person name="Yoder O."/>
            <person name="Young S."/>
            <person name="Zeng Q."/>
            <person name="Zhou S."/>
            <person name="Galagan J."/>
            <person name="Cuomo C.A."/>
            <person name="Kistler H.C."/>
            <person name="Rep M."/>
        </authorList>
    </citation>
    <scope>NUCLEOTIDE SEQUENCE [LARGE SCALE GENOMIC DNA]</scope>
    <source>
        <strain evidence="2">M3125 / FGSC 7600</strain>
    </source>
</reference>
<organism evidence="1 2">
    <name type="scientific">Gibberella moniliformis (strain M3125 / FGSC 7600)</name>
    <name type="common">Maize ear and stalk rot fungus</name>
    <name type="synonym">Fusarium verticillioides</name>
    <dbReference type="NCBI Taxonomy" id="334819"/>
    <lineage>
        <taxon>Eukaryota</taxon>
        <taxon>Fungi</taxon>
        <taxon>Dikarya</taxon>
        <taxon>Ascomycota</taxon>
        <taxon>Pezizomycotina</taxon>
        <taxon>Sordariomycetes</taxon>
        <taxon>Hypocreomycetidae</taxon>
        <taxon>Hypocreales</taxon>
        <taxon>Nectriaceae</taxon>
        <taxon>Fusarium</taxon>
        <taxon>Fusarium fujikuroi species complex</taxon>
    </lineage>
</organism>
<dbReference type="EMBL" id="CM000588">
    <property type="protein sequence ID" value="EWG54734.1"/>
    <property type="molecule type" value="Genomic_DNA"/>
</dbReference>
<evidence type="ECO:0000313" key="1">
    <source>
        <dbReference type="EMBL" id="EWG54734.1"/>
    </source>
</evidence>
<sequence>MIFSALRYRKPTPSSCLVTIAYDVDRLGPTAITLNDRHNPLGPTFDFAHWVSSPSPSPRLSAILHSDALCISQWSSLENHPHGLRNSHVTRQRHRPAPCFLHSVDR</sequence>